<evidence type="ECO:0000313" key="1">
    <source>
        <dbReference type="EMBL" id="RNA35774.1"/>
    </source>
</evidence>
<sequence length="93" mass="10823">MSFIKIIRNLKLSNASLNFCTNSEYNPYKLSDLKGTGHLQTYGPKDRDKNHALLKSKRLRSATFLFAINFNINGEFWLIFKNFIFKTKSCIIL</sequence>
<keyword evidence="2" id="KW-1185">Reference proteome</keyword>
<gene>
    <name evidence="1" type="ORF">BpHYR1_004514</name>
</gene>
<organism evidence="1 2">
    <name type="scientific">Brachionus plicatilis</name>
    <name type="common">Marine rotifer</name>
    <name type="synonym">Brachionus muelleri</name>
    <dbReference type="NCBI Taxonomy" id="10195"/>
    <lineage>
        <taxon>Eukaryota</taxon>
        <taxon>Metazoa</taxon>
        <taxon>Spiralia</taxon>
        <taxon>Gnathifera</taxon>
        <taxon>Rotifera</taxon>
        <taxon>Eurotatoria</taxon>
        <taxon>Monogononta</taxon>
        <taxon>Pseudotrocha</taxon>
        <taxon>Ploima</taxon>
        <taxon>Brachionidae</taxon>
        <taxon>Brachionus</taxon>
    </lineage>
</organism>
<dbReference type="Proteomes" id="UP000276133">
    <property type="component" value="Unassembled WGS sequence"/>
</dbReference>
<dbReference type="EMBL" id="REGN01001287">
    <property type="protein sequence ID" value="RNA35774.1"/>
    <property type="molecule type" value="Genomic_DNA"/>
</dbReference>
<evidence type="ECO:0000313" key="2">
    <source>
        <dbReference type="Proteomes" id="UP000276133"/>
    </source>
</evidence>
<accession>A0A3M7SIQ2</accession>
<reference evidence="1 2" key="1">
    <citation type="journal article" date="2018" name="Sci. Rep.">
        <title>Genomic signatures of local adaptation to the degree of environmental predictability in rotifers.</title>
        <authorList>
            <person name="Franch-Gras L."/>
            <person name="Hahn C."/>
            <person name="Garcia-Roger E.M."/>
            <person name="Carmona M.J."/>
            <person name="Serra M."/>
            <person name="Gomez A."/>
        </authorList>
    </citation>
    <scope>NUCLEOTIDE SEQUENCE [LARGE SCALE GENOMIC DNA]</scope>
    <source>
        <strain evidence="1">HYR1</strain>
    </source>
</reference>
<comment type="caution">
    <text evidence="1">The sequence shown here is derived from an EMBL/GenBank/DDBJ whole genome shotgun (WGS) entry which is preliminary data.</text>
</comment>
<name>A0A3M7SIQ2_BRAPC</name>
<dbReference type="AlphaFoldDB" id="A0A3M7SIQ2"/>
<protein>
    <submittedName>
        <fullName evidence="1">Uncharacterized protein</fullName>
    </submittedName>
</protein>
<proteinExistence type="predicted"/>